<dbReference type="GO" id="GO:0004713">
    <property type="term" value="F:protein tyrosine kinase activity"/>
    <property type="evidence" value="ECO:0007669"/>
    <property type="project" value="InterPro"/>
</dbReference>
<dbReference type="Proteomes" id="UP000281553">
    <property type="component" value="Unassembled WGS sequence"/>
</dbReference>
<dbReference type="InterPro" id="IPR020635">
    <property type="entry name" value="Tyr_kinase_cat_dom"/>
</dbReference>
<dbReference type="OrthoDB" id="28230at2759"/>
<feature type="domain" description="Protein kinase" evidence="4">
    <location>
        <begin position="1"/>
        <end position="156"/>
    </location>
</feature>
<dbReference type="SUPFAM" id="SSF56112">
    <property type="entry name" value="Protein kinase-like (PK-like)"/>
    <property type="match status" value="1"/>
</dbReference>
<dbReference type="InterPro" id="IPR001245">
    <property type="entry name" value="Ser-Thr/Tyr_kinase_cat_dom"/>
</dbReference>
<dbReference type="InterPro" id="IPR050198">
    <property type="entry name" value="Non-receptor_tyrosine_kinases"/>
</dbReference>
<organism evidence="5 6">
    <name type="scientific">Dibothriocephalus latus</name>
    <name type="common">Fish tapeworm</name>
    <name type="synonym">Diphyllobothrium latum</name>
    <dbReference type="NCBI Taxonomy" id="60516"/>
    <lineage>
        <taxon>Eukaryota</taxon>
        <taxon>Metazoa</taxon>
        <taxon>Spiralia</taxon>
        <taxon>Lophotrochozoa</taxon>
        <taxon>Platyhelminthes</taxon>
        <taxon>Cestoda</taxon>
        <taxon>Eucestoda</taxon>
        <taxon>Diphyllobothriidea</taxon>
        <taxon>Diphyllobothriidae</taxon>
        <taxon>Dibothriocephalus</taxon>
    </lineage>
</organism>
<keyword evidence="3" id="KW-1133">Transmembrane helix</keyword>
<proteinExistence type="predicted"/>
<dbReference type="PROSITE" id="PS50011">
    <property type="entry name" value="PROTEIN_KINASE_DOM"/>
    <property type="match status" value="1"/>
</dbReference>
<accession>A0A3P6Q7Y7</accession>
<dbReference type="Pfam" id="PF07714">
    <property type="entry name" value="PK_Tyr_Ser-Thr"/>
    <property type="match status" value="1"/>
</dbReference>
<sequence length="156" mass="17818">MEVAVMLDLNHTNLVRLCGWDFQKESLYIITELVPGETLVAYLQRAKKKDLRSLGLEDIVLGIAEGLQYLQARMLVHRDLAARNIFLDKHKDNNPKVGFSFPFSHCVCMYYILLLLIVHVFALLNSGVILTSSHQAQNSITYIDHIVLTGMSWFVR</sequence>
<keyword evidence="3" id="KW-0472">Membrane</keyword>
<feature type="transmembrane region" description="Helical" evidence="3">
    <location>
        <begin position="109"/>
        <end position="130"/>
    </location>
</feature>
<evidence type="ECO:0000313" key="5">
    <source>
        <dbReference type="EMBL" id="VDK41517.1"/>
    </source>
</evidence>
<dbReference type="PANTHER" id="PTHR24418">
    <property type="entry name" value="TYROSINE-PROTEIN KINASE"/>
    <property type="match status" value="1"/>
</dbReference>
<keyword evidence="6" id="KW-1185">Reference proteome</keyword>
<dbReference type="GO" id="GO:0005524">
    <property type="term" value="F:ATP binding"/>
    <property type="evidence" value="ECO:0007669"/>
    <property type="project" value="UniProtKB-KW"/>
</dbReference>
<keyword evidence="2" id="KW-0067">ATP-binding</keyword>
<protein>
    <recommendedName>
        <fullName evidence="4">Protein kinase domain-containing protein</fullName>
    </recommendedName>
</protein>
<dbReference type="Gene3D" id="1.10.510.10">
    <property type="entry name" value="Transferase(Phosphotransferase) domain 1"/>
    <property type="match status" value="1"/>
</dbReference>
<gene>
    <name evidence="5" type="ORF">DILT_LOCUS1253</name>
</gene>
<evidence type="ECO:0000256" key="2">
    <source>
        <dbReference type="ARBA" id="ARBA00022840"/>
    </source>
</evidence>
<name>A0A3P6Q7Y7_DIBLA</name>
<dbReference type="EMBL" id="UYRU01007879">
    <property type="protein sequence ID" value="VDK41517.1"/>
    <property type="molecule type" value="Genomic_DNA"/>
</dbReference>
<keyword evidence="3" id="KW-0812">Transmembrane</keyword>
<dbReference type="InterPro" id="IPR000719">
    <property type="entry name" value="Prot_kinase_dom"/>
</dbReference>
<evidence type="ECO:0000256" key="1">
    <source>
        <dbReference type="ARBA" id="ARBA00022741"/>
    </source>
</evidence>
<keyword evidence="1" id="KW-0547">Nucleotide-binding</keyword>
<dbReference type="InterPro" id="IPR008266">
    <property type="entry name" value="Tyr_kinase_AS"/>
</dbReference>
<dbReference type="SMART" id="SM00219">
    <property type="entry name" value="TyrKc"/>
    <property type="match status" value="1"/>
</dbReference>
<reference evidence="5 6" key="1">
    <citation type="submission" date="2018-11" db="EMBL/GenBank/DDBJ databases">
        <authorList>
            <consortium name="Pathogen Informatics"/>
        </authorList>
    </citation>
    <scope>NUCLEOTIDE SEQUENCE [LARGE SCALE GENOMIC DNA]</scope>
</reference>
<evidence type="ECO:0000256" key="3">
    <source>
        <dbReference type="SAM" id="Phobius"/>
    </source>
</evidence>
<dbReference type="InterPro" id="IPR011009">
    <property type="entry name" value="Kinase-like_dom_sf"/>
</dbReference>
<dbReference type="AlphaFoldDB" id="A0A3P6Q7Y7"/>
<evidence type="ECO:0000259" key="4">
    <source>
        <dbReference type="PROSITE" id="PS50011"/>
    </source>
</evidence>
<dbReference type="PROSITE" id="PS00109">
    <property type="entry name" value="PROTEIN_KINASE_TYR"/>
    <property type="match status" value="1"/>
</dbReference>
<evidence type="ECO:0000313" key="6">
    <source>
        <dbReference type="Proteomes" id="UP000281553"/>
    </source>
</evidence>